<dbReference type="eggNOG" id="KOG0192">
    <property type="taxonomic scope" value="Eukaryota"/>
</dbReference>
<gene>
    <name evidence="4" type="ORF">SDRG_07742</name>
</gene>
<dbReference type="InParanoid" id="T0QAN5"/>
<feature type="domain" description="Protein kinase" evidence="3">
    <location>
        <begin position="51"/>
        <end position="319"/>
    </location>
</feature>
<evidence type="ECO:0000259" key="3">
    <source>
        <dbReference type="PROSITE" id="PS50011"/>
    </source>
</evidence>
<dbReference type="STRING" id="1156394.T0QAN5"/>
<dbReference type="PANTHER" id="PTHR44329:SF298">
    <property type="entry name" value="MIXED LINEAGE KINASE DOMAIN-LIKE PROTEIN"/>
    <property type="match status" value="1"/>
</dbReference>
<evidence type="ECO:0000313" key="5">
    <source>
        <dbReference type="Proteomes" id="UP000030762"/>
    </source>
</evidence>
<evidence type="ECO:0000256" key="1">
    <source>
        <dbReference type="ARBA" id="ARBA00022741"/>
    </source>
</evidence>
<dbReference type="SUPFAM" id="SSF56112">
    <property type="entry name" value="Protein kinase-like (PK-like)"/>
    <property type="match status" value="1"/>
</dbReference>
<dbReference type="OrthoDB" id="6718656at2759"/>
<dbReference type="GO" id="GO:0004674">
    <property type="term" value="F:protein serine/threonine kinase activity"/>
    <property type="evidence" value="ECO:0007669"/>
    <property type="project" value="UniProtKB-KW"/>
</dbReference>
<accession>T0QAN5</accession>
<dbReference type="AlphaFoldDB" id="T0QAN5"/>
<dbReference type="PANTHER" id="PTHR44329">
    <property type="entry name" value="SERINE/THREONINE-PROTEIN KINASE TNNI3K-RELATED"/>
    <property type="match status" value="1"/>
</dbReference>
<dbReference type="PROSITE" id="PS50011">
    <property type="entry name" value="PROTEIN_KINASE_DOM"/>
    <property type="match status" value="1"/>
</dbReference>
<organism evidence="4 5">
    <name type="scientific">Saprolegnia diclina (strain VS20)</name>
    <dbReference type="NCBI Taxonomy" id="1156394"/>
    <lineage>
        <taxon>Eukaryota</taxon>
        <taxon>Sar</taxon>
        <taxon>Stramenopiles</taxon>
        <taxon>Oomycota</taxon>
        <taxon>Saprolegniomycetes</taxon>
        <taxon>Saprolegniales</taxon>
        <taxon>Saprolegniaceae</taxon>
        <taxon>Saprolegnia</taxon>
    </lineage>
</organism>
<dbReference type="InterPro" id="IPR011009">
    <property type="entry name" value="Kinase-like_dom_sf"/>
</dbReference>
<proteinExistence type="predicted"/>
<evidence type="ECO:0000313" key="4">
    <source>
        <dbReference type="EMBL" id="EQC34944.1"/>
    </source>
</evidence>
<dbReference type="OMA" id="TMARTCK"/>
<dbReference type="EMBL" id="JH767153">
    <property type="protein sequence ID" value="EQC34944.1"/>
    <property type="molecule type" value="Genomic_DNA"/>
</dbReference>
<dbReference type="GeneID" id="19948469"/>
<protein>
    <submittedName>
        <fullName evidence="4">Serine/threonine protein kinase</fullName>
    </submittedName>
</protein>
<dbReference type="InterPro" id="IPR051681">
    <property type="entry name" value="Ser/Thr_Kinases-Pseudokinases"/>
</dbReference>
<keyword evidence="4" id="KW-0808">Transferase</keyword>
<dbReference type="Proteomes" id="UP000030762">
    <property type="component" value="Unassembled WGS sequence"/>
</dbReference>
<sequence>MLSTFRSIALSVMQKYAEFSLEAAPSKPYPFDVEVLPTRDDLVDMWLPLERERTAPLRSGTDTMARTCKLHGDTVFLKCIDLTTSSTANKTDFVAKLKEMKALRHKNIVEVHGVSLVVYSTTLCAAMEFMVQGSVLNVIYNKKTELSTKQMWAMCLDIAEGLAYLHTDAKRAHGSLCTMHVLVNAAGICKLNVQAIVKAHVSVDAYGVMEMAYRAPETLHGHLALDLTARQAADMYALGVVFLQIFSRSQPYAQIYAEHGYVRGDLRIAEAKATGGLAPFATPTTWPADVASVLTRCLATEASARPSITEVVGIVSAQFA</sequence>
<keyword evidence="4" id="KW-0418">Kinase</keyword>
<dbReference type="GO" id="GO:0005524">
    <property type="term" value="F:ATP binding"/>
    <property type="evidence" value="ECO:0007669"/>
    <property type="project" value="UniProtKB-KW"/>
</dbReference>
<reference evidence="4 5" key="1">
    <citation type="submission" date="2012-04" db="EMBL/GenBank/DDBJ databases">
        <title>The Genome Sequence of Saprolegnia declina VS20.</title>
        <authorList>
            <consortium name="The Broad Institute Genome Sequencing Platform"/>
            <person name="Russ C."/>
            <person name="Nusbaum C."/>
            <person name="Tyler B."/>
            <person name="van West P."/>
            <person name="Dieguez-Uribeondo J."/>
            <person name="de Bruijn I."/>
            <person name="Tripathy S."/>
            <person name="Jiang R."/>
            <person name="Young S.K."/>
            <person name="Zeng Q."/>
            <person name="Gargeya S."/>
            <person name="Fitzgerald M."/>
            <person name="Haas B."/>
            <person name="Abouelleil A."/>
            <person name="Alvarado L."/>
            <person name="Arachchi H.M."/>
            <person name="Berlin A."/>
            <person name="Chapman S.B."/>
            <person name="Goldberg J."/>
            <person name="Griggs A."/>
            <person name="Gujja S."/>
            <person name="Hansen M."/>
            <person name="Howarth C."/>
            <person name="Imamovic A."/>
            <person name="Larimer J."/>
            <person name="McCowen C."/>
            <person name="Montmayeur A."/>
            <person name="Murphy C."/>
            <person name="Neiman D."/>
            <person name="Pearson M."/>
            <person name="Priest M."/>
            <person name="Roberts A."/>
            <person name="Saif S."/>
            <person name="Shea T."/>
            <person name="Sisk P."/>
            <person name="Sykes S."/>
            <person name="Wortman J."/>
            <person name="Nusbaum C."/>
            <person name="Birren B."/>
        </authorList>
    </citation>
    <scope>NUCLEOTIDE SEQUENCE [LARGE SCALE GENOMIC DNA]</scope>
    <source>
        <strain evidence="4 5">VS20</strain>
    </source>
</reference>
<dbReference type="InterPro" id="IPR000719">
    <property type="entry name" value="Prot_kinase_dom"/>
</dbReference>
<dbReference type="RefSeq" id="XP_008611816.1">
    <property type="nucleotide sequence ID" value="XM_008613594.1"/>
</dbReference>
<keyword evidence="1" id="KW-0547">Nucleotide-binding</keyword>
<evidence type="ECO:0000256" key="2">
    <source>
        <dbReference type="ARBA" id="ARBA00022840"/>
    </source>
</evidence>
<dbReference type="VEuPathDB" id="FungiDB:SDRG_07742"/>
<keyword evidence="2" id="KW-0067">ATP-binding</keyword>
<dbReference type="Pfam" id="PF07714">
    <property type="entry name" value="PK_Tyr_Ser-Thr"/>
    <property type="match status" value="1"/>
</dbReference>
<keyword evidence="4" id="KW-0723">Serine/threonine-protein kinase</keyword>
<dbReference type="InterPro" id="IPR001245">
    <property type="entry name" value="Ser-Thr/Tyr_kinase_cat_dom"/>
</dbReference>
<keyword evidence="5" id="KW-1185">Reference proteome</keyword>
<dbReference type="Gene3D" id="1.10.510.10">
    <property type="entry name" value="Transferase(Phosphotransferase) domain 1"/>
    <property type="match status" value="1"/>
</dbReference>
<name>T0QAN5_SAPDV</name>